<organism evidence="1">
    <name type="scientific">Caldithrix abyssi</name>
    <dbReference type="NCBI Taxonomy" id="187145"/>
    <lineage>
        <taxon>Bacteria</taxon>
        <taxon>Pseudomonadati</taxon>
        <taxon>Calditrichota</taxon>
        <taxon>Calditrichia</taxon>
        <taxon>Calditrichales</taxon>
        <taxon>Calditrichaceae</taxon>
        <taxon>Caldithrix</taxon>
    </lineage>
</organism>
<reference evidence="1" key="1">
    <citation type="journal article" date="2020" name="mSystems">
        <title>Genome- and Community-Level Interaction Insights into Carbon Utilization and Element Cycling Functions of Hydrothermarchaeota in Hydrothermal Sediment.</title>
        <authorList>
            <person name="Zhou Z."/>
            <person name="Liu Y."/>
            <person name="Xu W."/>
            <person name="Pan J."/>
            <person name="Luo Z.H."/>
            <person name="Li M."/>
        </authorList>
    </citation>
    <scope>NUCLEOTIDE SEQUENCE [LARGE SCALE GENOMIC DNA]</scope>
    <source>
        <strain evidence="1">HyVt-527</strain>
    </source>
</reference>
<dbReference type="NCBIfam" id="TIGR01987">
    <property type="entry name" value="HI0074"/>
    <property type="match status" value="1"/>
</dbReference>
<dbReference type="Pfam" id="PF08780">
    <property type="entry name" value="NTase_sub_bind"/>
    <property type="match status" value="1"/>
</dbReference>
<dbReference type="AlphaFoldDB" id="A0A7V5PNX4"/>
<dbReference type="InterPro" id="IPR010235">
    <property type="entry name" value="HepT"/>
</dbReference>
<dbReference type="Gene3D" id="1.20.120.330">
    <property type="entry name" value="Nucleotidyltransferases domain 2"/>
    <property type="match status" value="1"/>
</dbReference>
<comment type="caution">
    <text evidence="1">The sequence shown here is derived from an EMBL/GenBank/DDBJ whole genome shotgun (WGS) entry which is preliminary data.</text>
</comment>
<sequence length="128" mass="15301">MVKIENLRKALQRLEEGVNMEPSMVVRDAVIQRFEFTFELAWKSLRDFLRQAHGVVCNSPKQCFREGFSLGLFDQETTELLLKMVDDRNETTHTYDENRITEIFKRIKTEYYAQLRKIYQITQKTTDK</sequence>
<name>A0A7V5PNX4_CALAY</name>
<accession>A0A7V5PNX4</accession>
<dbReference type="Proteomes" id="UP000886124">
    <property type="component" value="Unassembled WGS sequence"/>
</dbReference>
<evidence type="ECO:0000313" key="1">
    <source>
        <dbReference type="EMBL" id="HHJ52493.1"/>
    </source>
</evidence>
<dbReference type="SUPFAM" id="SSF81593">
    <property type="entry name" value="Nucleotidyltransferase substrate binding subunit/domain"/>
    <property type="match status" value="1"/>
</dbReference>
<protein>
    <submittedName>
        <fullName evidence="1">Nucleotidyltransferase</fullName>
    </submittedName>
</protein>
<proteinExistence type="predicted"/>
<dbReference type="EMBL" id="DROD01000324">
    <property type="protein sequence ID" value="HHJ52493.1"/>
    <property type="molecule type" value="Genomic_DNA"/>
</dbReference>
<gene>
    <name evidence="1" type="ORF">ENJ89_04810</name>
</gene>